<proteinExistence type="predicted"/>
<keyword evidence="2" id="KW-1185">Reference proteome</keyword>
<sequence length="78" mass="8026">MIVPSRAAPVPAPPSREAAGIVREAGFEDKRFDAPEAPGLGVALRGLPVICGDDRVPALAGPPYELLRRGPLLGGETA</sequence>
<dbReference type="AlphaFoldDB" id="A0A5S4GWX4"/>
<reference evidence="1 2" key="1">
    <citation type="submission" date="2019-05" db="EMBL/GenBank/DDBJ databases">
        <title>Draft genome sequence of Nonomuraea zeae DSM 100528.</title>
        <authorList>
            <person name="Saricaoglu S."/>
            <person name="Isik K."/>
        </authorList>
    </citation>
    <scope>NUCLEOTIDE SEQUENCE [LARGE SCALE GENOMIC DNA]</scope>
    <source>
        <strain evidence="1 2">DSM 100528</strain>
    </source>
</reference>
<organism evidence="1 2">
    <name type="scientific">Nonomuraea zeae</name>
    <dbReference type="NCBI Taxonomy" id="1642303"/>
    <lineage>
        <taxon>Bacteria</taxon>
        <taxon>Bacillati</taxon>
        <taxon>Actinomycetota</taxon>
        <taxon>Actinomycetes</taxon>
        <taxon>Streptosporangiales</taxon>
        <taxon>Streptosporangiaceae</taxon>
        <taxon>Nonomuraea</taxon>
    </lineage>
</organism>
<dbReference type="RefSeq" id="WP_138688927.1">
    <property type="nucleotide sequence ID" value="NZ_JBHSAZ010000089.1"/>
</dbReference>
<comment type="caution">
    <text evidence="1">The sequence shown here is derived from an EMBL/GenBank/DDBJ whole genome shotgun (WGS) entry which is preliminary data.</text>
</comment>
<dbReference type="Proteomes" id="UP000306628">
    <property type="component" value="Unassembled WGS sequence"/>
</dbReference>
<gene>
    <name evidence="1" type="ORF">ETD85_07775</name>
</gene>
<name>A0A5S4GWX4_9ACTN</name>
<dbReference type="OrthoDB" id="9784302at2"/>
<evidence type="ECO:0000313" key="1">
    <source>
        <dbReference type="EMBL" id="TMR37478.1"/>
    </source>
</evidence>
<evidence type="ECO:0000313" key="2">
    <source>
        <dbReference type="Proteomes" id="UP000306628"/>
    </source>
</evidence>
<dbReference type="EMBL" id="VCKX01000016">
    <property type="protein sequence ID" value="TMR37478.1"/>
    <property type="molecule type" value="Genomic_DNA"/>
</dbReference>
<accession>A0A5S4GWX4</accession>
<protein>
    <submittedName>
        <fullName evidence="1">Chromate resistance protein</fullName>
    </submittedName>
</protein>